<sequence length="63" mass="7129">MWRSCYSLSTVNNNLTALTQFKGYCIFCRKVQTCAVFTNVKHVNDVFNNFAKGKGNNSKVVAF</sequence>
<accession>A0A645I8S3</accession>
<organism evidence="1">
    <name type="scientific">bioreactor metagenome</name>
    <dbReference type="NCBI Taxonomy" id="1076179"/>
    <lineage>
        <taxon>unclassified sequences</taxon>
        <taxon>metagenomes</taxon>
        <taxon>ecological metagenomes</taxon>
    </lineage>
</organism>
<name>A0A645I8S3_9ZZZZ</name>
<gene>
    <name evidence="1" type="ORF">SDC9_194813</name>
</gene>
<dbReference type="EMBL" id="VSSQ01108540">
    <property type="protein sequence ID" value="MPN47212.1"/>
    <property type="molecule type" value="Genomic_DNA"/>
</dbReference>
<protein>
    <submittedName>
        <fullName evidence="1">Uncharacterized protein</fullName>
    </submittedName>
</protein>
<evidence type="ECO:0000313" key="1">
    <source>
        <dbReference type="EMBL" id="MPN47212.1"/>
    </source>
</evidence>
<comment type="caution">
    <text evidence="1">The sequence shown here is derived from an EMBL/GenBank/DDBJ whole genome shotgun (WGS) entry which is preliminary data.</text>
</comment>
<proteinExistence type="predicted"/>
<dbReference type="AlphaFoldDB" id="A0A645I8S3"/>
<reference evidence="1" key="1">
    <citation type="submission" date="2019-08" db="EMBL/GenBank/DDBJ databases">
        <authorList>
            <person name="Kucharzyk K."/>
            <person name="Murdoch R.W."/>
            <person name="Higgins S."/>
            <person name="Loffler F."/>
        </authorList>
    </citation>
    <scope>NUCLEOTIDE SEQUENCE</scope>
</reference>